<name>A0ABX8GIV2_9CELL</name>
<dbReference type="EMBL" id="CP076023">
    <property type="protein sequence ID" value="QWC16139.1"/>
    <property type="molecule type" value="Genomic_DNA"/>
</dbReference>
<reference evidence="1 2" key="1">
    <citation type="submission" date="2021-05" db="EMBL/GenBank/DDBJ databases">
        <title>Novel species in genus Cellulomonas.</title>
        <authorList>
            <person name="Zhang G."/>
        </authorList>
    </citation>
    <scope>NUCLEOTIDE SEQUENCE [LARGE SCALE GENOMIC DNA]</scope>
    <source>
        <strain evidence="2">zg-ZUI157</strain>
    </source>
</reference>
<protein>
    <submittedName>
        <fullName evidence="1">Uncharacterized protein</fullName>
    </submittedName>
</protein>
<sequence>MADVMLACSDDDWDFDRPRVIDDMQRLWPSSTYSAEEGAVDTLGQLVVRDGDETALVELLTIPGGLGVEGDDRLVAEVLAALARTQPVPADGSLLALGWAKRAVPLTPATTAAGLMEAEPA</sequence>
<dbReference type="Proteomes" id="UP000679335">
    <property type="component" value="Chromosome"/>
</dbReference>
<organism evidence="1 2">
    <name type="scientific">Cellulomonas dongxiuzhuiae</name>
    <dbReference type="NCBI Taxonomy" id="2819979"/>
    <lineage>
        <taxon>Bacteria</taxon>
        <taxon>Bacillati</taxon>
        <taxon>Actinomycetota</taxon>
        <taxon>Actinomycetes</taxon>
        <taxon>Micrococcales</taxon>
        <taxon>Cellulomonadaceae</taxon>
        <taxon>Cellulomonas</taxon>
    </lineage>
</organism>
<evidence type="ECO:0000313" key="2">
    <source>
        <dbReference type="Proteomes" id="UP000679335"/>
    </source>
</evidence>
<gene>
    <name evidence="1" type="ORF">KKR89_00170</name>
</gene>
<proteinExistence type="predicted"/>
<dbReference type="RefSeq" id="WP_208196703.1">
    <property type="nucleotide sequence ID" value="NZ_CP076023.1"/>
</dbReference>
<keyword evidence="2" id="KW-1185">Reference proteome</keyword>
<evidence type="ECO:0000313" key="1">
    <source>
        <dbReference type="EMBL" id="QWC16139.1"/>
    </source>
</evidence>
<accession>A0ABX8GIV2</accession>